<name>A0A5B7K5Z1_PORTR</name>
<dbReference type="Proteomes" id="UP000324222">
    <property type="component" value="Unassembled WGS sequence"/>
</dbReference>
<organism evidence="1 2">
    <name type="scientific">Portunus trituberculatus</name>
    <name type="common">Swimming crab</name>
    <name type="synonym">Neptunus trituberculatus</name>
    <dbReference type="NCBI Taxonomy" id="210409"/>
    <lineage>
        <taxon>Eukaryota</taxon>
        <taxon>Metazoa</taxon>
        <taxon>Ecdysozoa</taxon>
        <taxon>Arthropoda</taxon>
        <taxon>Crustacea</taxon>
        <taxon>Multicrustacea</taxon>
        <taxon>Malacostraca</taxon>
        <taxon>Eumalacostraca</taxon>
        <taxon>Eucarida</taxon>
        <taxon>Decapoda</taxon>
        <taxon>Pleocyemata</taxon>
        <taxon>Brachyura</taxon>
        <taxon>Eubrachyura</taxon>
        <taxon>Portunoidea</taxon>
        <taxon>Portunidae</taxon>
        <taxon>Portuninae</taxon>
        <taxon>Portunus</taxon>
    </lineage>
</organism>
<protein>
    <submittedName>
        <fullName evidence="1">Uncharacterized protein</fullName>
    </submittedName>
</protein>
<evidence type="ECO:0000313" key="1">
    <source>
        <dbReference type="EMBL" id="MPD01997.1"/>
    </source>
</evidence>
<sequence length="87" mass="10235">MSVSERLNNKMQHDVTNVKPARYWVSCCPYTQNIADRPLKLRQSRTEAVPARSSRLNFYSHSFHHGLQVFSSYAQARMDIKIMQQYN</sequence>
<dbReference type="EMBL" id="VSRR010129488">
    <property type="protein sequence ID" value="MPD01997.1"/>
    <property type="molecule type" value="Genomic_DNA"/>
</dbReference>
<comment type="caution">
    <text evidence="1">The sequence shown here is derived from an EMBL/GenBank/DDBJ whole genome shotgun (WGS) entry which is preliminary data.</text>
</comment>
<proteinExistence type="predicted"/>
<gene>
    <name evidence="1" type="ORF">E2C01_097551</name>
</gene>
<keyword evidence="2" id="KW-1185">Reference proteome</keyword>
<reference evidence="1 2" key="1">
    <citation type="submission" date="2019-05" db="EMBL/GenBank/DDBJ databases">
        <title>Another draft genome of Portunus trituberculatus and its Hox gene families provides insights of decapod evolution.</title>
        <authorList>
            <person name="Jeong J.-H."/>
            <person name="Song I."/>
            <person name="Kim S."/>
            <person name="Choi T."/>
            <person name="Kim D."/>
            <person name="Ryu S."/>
            <person name="Kim W."/>
        </authorList>
    </citation>
    <scope>NUCLEOTIDE SEQUENCE [LARGE SCALE GENOMIC DNA]</scope>
    <source>
        <tissue evidence="1">Muscle</tissue>
    </source>
</reference>
<dbReference type="AlphaFoldDB" id="A0A5B7K5Z1"/>
<accession>A0A5B7K5Z1</accession>
<evidence type="ECO:0000313" key="2">
    <source>
        <dbReference type="Proteomes" id="UP000324222"/>
    </source>
</evidence>